<evidence type="ECO:0000256" key="1">
    <source>
        <dbReference type="ARBA" id="ARBA00000085"/>
    </source>
</evidence>
<keyword evidence="17" id="KW-1185">Reference proteome</keyword>
<comment type="caution">
    <text evidence="16">The sequence shown here is derived from an EMBL/GenBank/DDBJ whole genome shotgun (WGS) entry which is preliminary data.</text>
</comment>
<feature type="transmembrane region" description="Helical" evidence="13">
    <location>
        <begin position="57"/>
        <end position="88"/>
    </location>
</feature>
<keyword evidence="12 13" id="KW-0472">Membrane</keyword>
<evidence type="ECO:0000313" key="16">
    <source>
        <dbReference type="EMBL" id="MCP9275031.1"/>
    </source>
</evidence>
<name>A0ABT1M7A5_9MYCO</name>
<evidence type="ECO:0000313" key="17">
    <source>
        <dbReference type="Proteomes" id="UP001651690"/>
    </source>
</evidence>
<evidence type="ECO:0000256" key="7">
    <source>
        <dbReference type="ARBA" id="ARBA00022741"/>
    </source>
</evidence>
<dbReference type="InterPro" id="IPR038318">
    <property type="entry name" value="KdpD_sf"/>
</dbReference>
<dbReference type="InterPro" id="IPR036890">
    <property type="entry name" value="HATPase_C_sf"/>
</dbReference>
<keyword evidence="10 13" id="KW-1133">Transmembrane helix</keyword>
<keyword evidence="6 13" id="KW-0812">Transmembrane</keyword>
<sequence length="511" mass="53578">MNERLTWLRSRMLALVLRPTARPLGWGIVVALGFIVGEIAFVLFMKRTAPDNSYGAIFLLGVLVVAAGWNFGLAVATSLASAVVYVYFHVEDGDSLVPAFLIFLPLALLASVLASQARLRAAESEERRREAAALARQQSALRRVATLVARGTDPTDVYPVAVAELARGLDVDHVTLTVFDDDQCVVLAARDIAGKPHLAVGERFPLDGDSLNSRVRSSGKPARIDDYAAVDGPIAERLRELGLRSGVGCPVTVDGGVRGALIVGSVRDHPMPPETEDRIGDFADLVATAIGNAETRAELQASRARIVAAADQARRGIERDLHDGAQQRIVSLGLGLRALEASLPDGDAAVRKQVDNLINGMADLYTELQELSRGIHPAILSKGGLGPAVKTLARRSPVPVVLELAADRRFPESVEVAAYYVVAEALTNVAKHSGASEVAIRVLLDGDDLLLAIADNGAGGAMSGGGSGLLGLRDRVEAVSGRLEVTSAAGAGTTVRARIPGPPAVGADAVG</sequence>
<dbReference type="Pfam" id="PF02518">
    <property type="entry name" value="HATPase_c"/>
    <property type="match status" value="1"/>
</dbReference>
<feature type="domain" description="GAF" evidence="14">
    <location>
        <begin position="153"/>
        <end position="300"/>
    </location>
</feature>
<dbReference type="PANTHER" id="PTHR24421:SF10">
    <property type="entry name" value="NITRATE_NITRITE SENSOR PROTEIN NARQ"/>
    <property type="match status" value="1"/>
</dbReference>
<dbReference type="EMBL" id="JANDBD010000010">
    <property type="protein sequence ID" value="MCP9275031.1"/>
    <property type="molecule type" value="Genomic_DNA"/>
</dbReference>
<keyword evidence="9" id="KW-0067">ATP-binding</keyword>
<keyword evidence="8 16" id="KW-0418">Kinase</keyword>
<dbReference type="Pfam" id="PF07730">
    <property type="entry name" value="HisKA_3"/>
    <property type="match status" value="1"/>
</dbReference>
<dbReference type="SUPFAM" id="SSF55874">
    <property type="entry name" value="ATPase domain of HSP90 chaperone/DNA topoisomerase II/histidine kinase"/>
    <property type="match status" value="1"/>
</dbReference>
<comment type="catalytic activity">
    <reaction evidence="1">
        <text>ATP + protein L-histidine = ADP + protein N-phospho-L-histidine.</text>
        <dbReference type="EC" id="2.7.13.3"/>
    </reaction>
</comment>
<dbReference type="InterPro" id="IPR050482">
    <property type="entry name" value="Sensor_HK_TwoCompSys"/>
</dbReference>
<comment type="subcellular location">
    <subcellularLocation>
        <location evidence="2">Membrane</location>
        <topology evidence="2">Multi-pass membrane protein</topology>
    </subcellularLocation>
</comment>
<dbReference type="GO" id="GO:0016301">
    <property type="term" value="F:kinase activity"/>
    <property type="evidence" value="ECO:0007669"/>
    <property type="project" value="UniProtKB-KW"/>
</dbReference>
<dbReference type="Gene3D" id="1.20.5.1930">
    <property type="match status" value="1"/>
</dbReference>
<evidence type="ECO:0000256" key="12">
    <source>
        <dbReference type="ARBA" id="ARBA00023136"/>
    </source>
</evidence>
<gene>
    <name evidence="16" type="ORF">NM203_22845</name>
</gene>
<feature type="transmembrane region" description="Helical" evidence="13">
    <location>
        <begin position="100"/>
        <end position="119"/>
    </location>
</feature>
<evidence type="ECO:0000256" key="3">
    <source>
        <dbReference type="ARBA" id="ARBA00012438"/>
    </source>
</evidence>
<dbReference type="PANTHER" id="PTHR24421">
    <property type="entry name" value="NITRATE/NITRITE SENSOR PROTEIN NARX-RELATED"/>
    <property type="match status" value="1"/>
</dbReference>
<evidence type="ECO:0000256" key="6">
    <source>
        <dbReference type="ARBA" id="ARBA00022692"/>
    </source>
</evidence>
<dbReference type="Proteomes" id="UP001651690">
    <property type="component" value="Unassembled WGS sequence"/>
</dbReference>
<evidence type="ECO:0000256" key="9">
    <source>
        <dbReference type="ARBA" id="ARBA00022840"/>
    </source>
</evidence>
<evidence type="ECO:0000256" key="2">
    <source>
        <dbReference type="ARBA" id="ARBA00004141"/>
    </source>
</evidence>
<dbReference type="Pfam" id="PF13493">
    <property type="entry name" value="DUF4118"/>
    <property type="match status" value="1"/>
</dbReference>
<keyword evidence="5" id="KW-0808">Transferase</keyword>
<dbReference type="InterPro" id="IPR003018">
    <property type="entry name" value="GAF"/>
</dbReference>
<reference evidence="16 17" key="1">
    <citation type="submission" date="2022-06" db="EMBL/GenBank/DDBJ databases">
        <title>Mycolicibacterium sp. CAU 1645 isolated from seawater.</title>
        <authorList>
            <person name="Kim W."/>
        </authorList>
    </citation>
    <scope>NUCLEOTIDE SEQUENCE [LARGE SCALE GENOMIC DNA]</scope>
    <source>
        <strain evidence="16 17">CAU 1645</strain>
    </source>
</reference>
<evidence type="ECO:0000256" key="11">
    <source>
        <dbReference type="ARBA" id="ARBA00023012"/>
    </source>
</evidence>
<feature type="domain" description="Histidine kinase/HSP90-like ATPase" evidence="15">
    <location>
        <begin position="413"/>
        <end position="503"/>
    </location>
</feature>
<evidence type="ECO:0000259" key="15">
    <source>
        <dbReference type="SMART" id="SM00387"/>
    </source>
</evidence>
<keyword evidence="4" id="KW-0597">Phosphoprotein</keyword>
<dbReference type="Gene3D" id="3.30.450.40">
    <property type="match status" value="1"/>
</dbReference>
<dbReference type="InterPro" id="IPR003594">
    <property type="entry name" value="HATPase_dom"/>
</dbReference>
<accession>A0ABT1M7A5</accession>
<dbReference type="EC" id="2.7.13.3" evidence="3"/>
<dbReference type="Gene3D" id="3.30.565.10">
    <property type="entry name" value="Histidine kinase-like ATPase, C-terminal domain"/>
    <property type="match status" value="1"/>
</dbReference>
<dbReference type="InterPro" id="IPR025201">
    <property type="entry name" value="KdpD_TM"/>
</dbReference>
<dbReference type="InterPro" id="IPR011712">
    <property type="entry name" value="Sig_transdc_His_kin_sub3_dim/P"/>
</dbReference>
<evidence type="ECO:0000256" key="8">
    <source>
        <dbReference type="ARBA" id="ARBA00022777"/>
    </source>
</evidence>
<dbReference type="InterPro" id="IPR029016">
    <property type="entry name" value="GAF-like_dom_sf"/>
</dbReference>
<protein>
    <recommendedName>
        <fullName evidence="3">histidine kinase</fullName>
        <ecNumber evidence="3">2.7.13.3</ecNumber>
    </recommendedName>
</protein>
<organism evidence="16 17">
    <name type="scientific">Mycolicibacterium arenosum</name>
    <dbReference type="NCBI Taxonomy" id="2952157"/>
    <lineage>
        <taxon>Bacteria</taxon>
        <taxon>Bacillati</taxon>
        <taxon>Actinomycetota</taxon>
        <taxon>Actinomycetes</taxon>
        <taxon>Mycobacteriales</taxon>
        <taxon>Mycobacteriaceae</taxon>
        <taxon>Mycolicibacterium</taxon>
    </lineage>
</organism>
<dbReference type="CDD" id="cd16917">
    <property type="entry name" value="HATPase_UhpB-NarQ-NarX-like"/>
    <property type="match status" value="1"/>
</dbReference>
<dbReference type="SMART" id="SM00065">
    <property type="entry name" value="GAF"/>
    <property type="match status" value="1"/>
</dbReference>
<evidence type="ECO:0000259" key="14">
    <source>
        <dbReference type="SMART" id="SM00065"/>
    </source>
</evidence>
<dbReference type="Gene3D" id="1.20.120.620">
    <property type="entry name" value="Backbone structure of the membrane domain of e. Coli histidine kinase receptor kdpd"/>
    <property type="match status" value="1"/>
</dbReference>
<proteinExistence type="predicted"/>
<keyword evidence="11" id="KW-0902">Two-component regulatory system</keyword>
<evidence type="ECO:0000256" key="4">
    <source>
        <dbReference type="ARBA" id="ARBA00022553"/>
    </source>
</evidence>
<dbReference type="RefSeq" id="WP_255062769.1">
    <property type="nucleotide sequence ID" value="NZ_JANDBD010000010.1"/>
</dbReference>
<evidence type="ECO:0000256" key="5">
    <source>
        <dbReference type="ARBA" id="ARBA00022679"/>
    </source>
</evidence>
<dbReference type="SUPFAM" id="SSF55781">
    <property type="entry name" value="GAF domain-like"/>
    <property type="match status" value="1"/>
</dbReference>
<feature type="transmembrane region" description="Helical" evidence="13">
    <location>
        <begin position="24"/>
        <end position="45"/>
    </location>
</feature>
<evidence type="ECO:0000256" key="13">
    <source>
        <dbReference type="SAM" id="Phobius"/>
    </source>
</evidence>
<dbReference type="SMART" id="SM00387">
    <property type="entry name" value="HATPase_c"/>
    <property type="match status" value="1"/>
</dbReference>
<dbReference type="Pfam" id="PF13185">
    <property type="entry name" value="GAF_2"/>
    <property type="match status" value="1"/>
</dbReference>
<keyword evidence="7" id="KW-0547">Nucleotide-binding</keyword>
<evidence type="ECO:0000256" key="10">
    <source>
        <dbReference type="ARBA" id="ARBA00022989"/>
    </source>
</evidence>